<feature type="compositionally biased region" description="Basic and acidic residues" evidence="1">
    <location>
        <begin position="124"/>
        <end position="135"/>
    </location>
</feature>
<accession>A0A138ZYD7</accession>
<proteinExistence type="predicted"/>
<sequence length="178" mass="18743">MSKHRSSAATSLSPDVLHSYMDASRISVTARAQQLMSSLCSLSRTVTRNAVAETSLSSPAYAAKQFASTGDPALSLTGSMLDRVVADADTLTSKVDAVGNGFALVDEVVDTLDFRGRMRMAKAANREKPSGEDVIKGTLDGESENGDGGDQSLPSTKSPSADGNPGRVLQRFWTADLE</sequence>
<feature type="region of interest" description="Disordered" evidence="1">
    <location>
        <begin position="123"/>
        <end position="178"/>
    </location>
</feature>
<dbReference type="AlphaFoldDB" id="A0A138ZYD7"/>
<evidence type="ECO:0000313" key="2">
    <source>
        <dbReference type="EMBL" id="KXS09500.1"/>
    </source>
</evidence>
<dbReference type="Proteomes" id="UP000070544">
    <property type="component" value="Unassembled WGS sequence"/>
</dbReference>
<evidence type="ECO:0000313" key="3">
    <source>
        <dbReference type="Proteomes" id="UP000070544"/>
    </source>
</evidence>
<reference evidence="2 3" key="1">
    <citation type="journal article" date="2015" name="Genome Biol. Evol.">
        <title>Phylogenomic analyses indicate that early fungi evolved digesting cell walls of algal ancestors of land plants.</title>
        <authorList>
            <person name="Chang Y."/>
            <person name="Wang S."/>
            <person name="Sekimoto S."/>
            <person name="Aerts A.L."/>
            <person name="Choi C."/>
            <person name="Clum A."/>
            <person name="LaButti K.M."/>
            <person name="Lindquist E.A."/>
            <person name="Yee Ngan C."/>
            <person name="Ohm R.A."/>
            <person name="Salamov A.A."/>
            <person name="Grigoriev I.V."/>
            <person name="Spatafora J.W."/>
            <person name="Berbee M.L."/>
        </authorList>
    </citation>
    <scope>NUCLEOTIDE SEQUENCE [LARGE SCALE GENOMIC DNA]</scope>
    <source>
        <strain evidence="2 3">JEL478</strain>
    </source>
</reference>
<gene>
    <name evidence="2" type="ORF">M427DRAFT_64015</name>
</gene>
<protein>
    <submittedName>
        <fullName evidence="2">Uncharacterized protein</fullName>
    </submittedName>
</protein>
<keyword evidence="3" id="KW-1185">Reference proteome</keyword>
<evidence type="ECO:0000256" key="1">
    <source>
        <dbReference type="SAM" id="MobiDB-lite"/>
    </source>
</evidence>
<name>A0A138ZYD7_GONPJ</name>
<dbReference type="EMBL" id="KQ965861">
    <property type="protein sequence ID" value="KXS09500.1"/>
    <property type="molecule type" value="Genomic_DNA"/>
</dbReference>
<feature type="compositionally biased region" description="Polar residues" evidence="1">
    <location>
        <begin position="152"/>
        <end position="161"/>
    </location>
</feature>
<organism evidence="2 3">
    <name type="scientific">Gonapodya prolifera (strain JEL478)</name>
    <name type="common">Monoblepharis prolifera</name>
    <dbReference type="NCBI Taxonomy" id="1344416"/>
    <lineage>
        <taxon>Eukaryota</taxon>
        <taxon>Fungi</taxon>
        <taxon>Fungi incertae sedis</taxon>
        <taxon>Chytridiomycota</taxon>
        <taxon>Chytridiomycota incertae sedis</taxon>
        <taxon>Monoblepharidomycetes</taxon>
        <taxon>Monoblepharidales</taxon>
        <taxon>Gonapodyaceae</taxon>
        <taxon>Gonapodya</taxon>
    </lineage>
</organism>